<gene>
    <name evidence="2" type="primary">tsaB</name>
    <name evidence="2" type="ORF">FQB35_12765</name>
</gene>
<evidence type="ECO:0000259" key="1">
    <source>
        <dbReference type="Pfam" id="PF00814"/>
    </source>
</evidence>
<dbReference type="EMBL" id="CP042243">
    <property type="protein sequence ID" value="QEK13121.1"/>
    <property type="molecule type" value="Genomic_DNA"/>
</dbReference>
<dbReference type="GO" id="GO:0002949">
    <property type="term" value="P:tRNA threonylcarbamoyladenosine modification"/>
    <property type="evidence" value="ECO:0007669"/>
    <property type="project" value="InterPro"/>
</dbReference>
<keyword evidence="3" id="KW-1185">Reference proteome</keyword>
<name>A0A5C0SFH0_CRATE</name>
<feature type="domain" description="Gcp-like" evidence="1">
    <location>
        <begin position="27"/>
        <end position="227"/>
    </location>
</feature>
<dbReference type="SUPFAM" id="SSF53067">
    <property type="entry name" value="Actin-like ATPase domain"/>
    <property type="match status" value="2"/>
</dbReference>
<reference evidence="2 3" key="1">
    <citation type="submission" date="2019-07" db="EMBL/GenBank/DDBJ databases">
        <title>Complete genome of Crassaminicella thermophila SY095.</title>
        <authorList>
            <person name="Li X."/>
        </authorList>
    </citation>
    <scope>NUCLEOTIDE SEQUENCE [LARGE SCALE GENOMIC DNA]</scope>
    <source>
        <strain evidence="2 3">SY095</strain>
    </source>
</reference>
<dbReference type="NCBIfam" id="TIGR03725">
    <property type="entry name" value="T6A_YeaZ"/>
    <property type="match status" value="1"/>
</dbReference>
<dbReference type="OrthoDB" id="9784166at2"/>
<dbReference type="CDD" id="cd24032">
    <property type="entry name" value="ASKHA_NBD_TsaB"/>
    <property type="match status" value="1"/>
</dbReference>
<dbReference type="PANTHER" id="PTHR11735">
    <property type="entry name" value="TRNA N6-ADENOSINE THREONYLCARBAMOYLTRANSFERASE"/>
    <property type="match status" value="1"/>
</dbReference>
<organism evidence="2 3">
    <name type="scientific">Crassaminicella thermophila</name>
    <dbReference type="NCBI Taxonomy" id="2599308"/>
    <lineage>
        <taxon>Bacteria</taxon>
        <taxon>Bacillati</taxon>
        <taxon>Bacillota</taxon>
        <taxon>Clostridia</taxon>
        <taxon>Eubacteriales</taxon>
        <taxon>Clostridiaceae</taxon>
        <taxon>Crassaminicella</taxon>
    </lineage>
</organism>
<sequence length="243" mass="26938">MKILAFDTSSIVASVAVMDDDKLIGEYTINHKRTHSQKLMPMIEEVLESCELTMKDIDVVAVAEGPGSFTGIRIGVATAKGLSHAMNIPVIGISTLDALAFNVAFSHGLICPILDARRNQVYTAVYKWDNGNLSMIEEHMAVSIEELVDKLMQRPEKVIFLGDGVATNKIYLIEKLKDRVLFAPNSMKMPKAASIAELALQKAKEGNLKNCYELLPTYLRKSEAERQYEEKIKRCDKDGACEG</sequence>
<protein>
    <submittedName>
        <fullName evidence="2">tRNA (Adenosine(37)-N6)-threonylcarbamoyltransferase complex dimerization subunit type 1 TsaB</fullName>
    </submittedName>
</protein>
<evidence type="ECO:0000313" key="3">
    <source>
        <dbReference type="Proteomes" id="UP000324646"/>
    </source>
</evidence>
<proteinExistence type="predicted"/>
<keyword evidence="2" id="KW-0808">Transferase</keyword>
<dbReference type="RefSeq" id="WP_148810293.1">
    <property type="nucleotide sequence ID" value="NZ_CP042243.1"/>
</dbReference>
<dbReference type="AlphaFoldDB" id="A0A5C0SFH0"/>
<dbReference type="PANTHER" id="PTHR11735:SF11">
    <property type="entry name" value="TRNA THREONYLCARBAMOYLADENOSINE BIOSYNTHESIS PROTEIN TSAB"/>
    <property type="match status" value="1"/>
</dbReference>
<dbReference type="InterPro" id="IPR043129">
    <property type="entry name" value="ATPase_NBD"/>
</dbReference>
<dbReference type="InterPro" id="IPR000905">
    <property type="entry name" value="Gcp-like_dom"/>
</dbReference>
<evidence type="ECO:0000313" key="2">
    <source>
        <dbReference type="EMBL" id="QEK13121.1"/>
    </source>
</evidence>
<dbReference type="Gene3D" id="3.30.420.40">
    <property type="match status" value="2"/>
</dbReference>
<dbReference type="Proteomes" id="UP000324646">
    <property type="component" value="Chromosome"/>
</dbReference>
<dbReference type="Pfam" id="PF00814">
    <property type="entry name" value="TsaD"/>
    <property type="match status" value="1"/>
</dbReference>
<dbReference type="GO" id="GO:0005829">
    <property type="term" value="C:cytosol"/>
    <property type="evidence" value="ECO:0007669"/>
    <property type="project" value="TreeGrafter"/>
</dbReference>
<dbReference type="KEGG" id="crs:FQB35_12765"/>
<accession>A0A5C0SFH0</accession>
<dbReference type="GO" id="GO:0016740">
    <property type="term" value="F:transferase activity"/>
    <property type="evidence" value="ECO:0007669"/>
    <property type="project" value="UniProtKB-KW"/>
</dbReference>
<dbReference type="InterPro" id="IPR022496">
    <property type="entry name" value="T6A_TsaB"/>
</dbReference>